<dbReference type="Proteomes" id="UP000482295">
    <property type="component" value="Unassembled WGS sequence"/>
</dbReference>
<evidence type="ECO:0000313" key="1">
    <source>
        <dbReference type="EMBL" id="MUL27766.1"/>
    </source>
</evidence>
<evidence type="ECO:0000313" key="2">
    <source>
        <dbReference type="Proteomes" id="UP000482295"/>
    </source>
</evidence>
<gene>
    <name evidence="1" type="ORF">F0475_05480</name>
</gene>
<organism evidence="1 2">
    <name type="scientific">Prevotella vespertina</name>
    <dbReference type="NCBI Taxonomy" id="2608404"/>
    <lineage>
        <taxon>Bacteria</taxon>
        <taxon>Pseudomonadati</taxon>
        <taxon>Bacteroidota</taxon>
        <taxon>Bacteroidia</taxon>
        <taxon>Bacteroidales</taxon>
        <taxon>Prevotellaceae</taxon>
        <taxon>Prevotella</taxon>
    </lineage>
</organism>
<dbReference type="AlphaFoldDB" id="A0A7C9HFS9"/>
<dbReference type="EMBL" id="VVIQ01000004">
    <property type="protein sequence ID" value="MUL27766.1"/>
    <property type="molecule type" value="Genomic_DNA"/>
</dbReference>
<accession>A0A7C9HFS9</accession>
<protein>
    <submittedName>
        <fullName evidence="1">Uncharacterized protein</fullName>
    </submittedName>
</protein>
<reference evidence="1 2" key="1">
    <citation type="submission" date="2019-09" db="EMBL/GenBank/DDBJ databases">
        <title>Prevotella A2879 sp. nov., isolated from an abscess of a patient.</title>
        <authorList>
            <person name="Buhl M."/>
            <person name="Oberhettinger P."/>
        </authorList>
    </citation>
    <scope>NUCLEOTIDE SEQUENCE [LARGE SCALE GENOMIC DNA]</scope>
    <source>
        <strain evidence="1 2">A2879</strain>
    </source>
</reference>
<keyword evidence="2" id="KW-1185">Reference proteome</keyword>
<sequence length="181" mass="20700">MILSNIVIDDLKDKSGLLFDQAKDFDMLAKLILDVTQRSIGVTTLKRLMGYIDDDHRTNSYTLNTIALYLGFSTWDDYLLARSVDSIWGFQDSAVYIHELELDSEVLVKYMDRTVKFKVVEHKEKKALMVIEAVNSSLQPNDLLYIHKIEKGKRLEAGKVFRGDLIGNYKTSSELTAVELM</sequence>
<proteinExistence type="predicted"/>
<name>A0A7C9HFS9_9BACT</name>
<comment type="caution">
    <text evidence="1">The sequence shown here is derived from an EMBL/GenBank/DDBJ whole genome shotgun (WGS) entry which is preliminary data.</text>
</comment>
<dbReference type="RefSeq" id="WP_036921374.1">
    <property type="nucleotide sequence ID" value="NZ_VVIQ01000004.1"/>
</dbReference>